<feature type="region of interest" description="Disordered" evidence="1">
    <location>
        <begin position="56"/>
        <end position="77"/>
    </location>
</feature>
<evidence type="ECO:0000313" key="3">
    <source>
        <dbReference type="Proteomes" id="UP000266234"/>
    </source>
</evidence>
<comment type="caution">
    <text evidence="2">The sequence shown here is derived from an EMBL/GenBank/DDBJ whole genome shotgun (WGS) entry which is preliminary data.</text>
</comment>
<name>A0A395RWZ3_9HYPO</name>
<dbReference type="InterPro" id="IPR038883">
    <property type="entry name" value="AN11006-like"/>
</dbReference>
<gene>
    <name evidence="2" type="ORF">FLONG3_9612</name>
</gene>
<organism evidence="2 3">
    <name type="scientific">Fusarium longipes</name>
    <dbReference type="NCBI Taxonomy" id="694270"/>
    <lineage>
        <taxon>Eukaryota</taxon>
        <taxon>Fungi</taxon>
        <taxon>Dikarya</taxon>
        <taxon>Ascomycota</taxon>
        <taxon>Pezizomycotina</taxon>
        <taxon>Sordariomycetes</taxon>
        <taxon>Hypocreomycetidae</taxon>
        <taxon>Hypocreales</taxon>
        <taxon>Nectriaceae</taxon>
        <taxon>Fusarium</taxon>
    </lineage>
</organism>
<dbReference type="EMBL" id="PXOG01000254">
    <property type="protein sequence ID" value="RGP64339.1"/>
    <property type="molecule type" value="Genomic_DNA"/>
</dbReference>
<reference evidence="2 3" key="1">
    <citation type="journal article" date="2018" name="PLoS Pathog.">
        <title>Evolution of structural diversity of trichothecenes, a family of toxins produced by plant pathogenic and entomopathogenic fungi.</title>
        <authorList>
            <person name="Proctor R.H."/>
            <person name="McCormick S.P."/>
            <person name="Kim H.S."/>
            <person name="Cardoza R.E."/>
            <person name="Stanley A.M."/>
            <person name="Lindo L."/>
            <person name="Kelly A."/>
            <person name="Brown D.W."/>
            <person name="Lee T."/>
            <person name="Vaughan M.M."/>
            <person name="Alexander N.J."/>
            <person name="Busman M."/>
            <person name="Gutierrez S."/>
        </authorList>
    </citation>
    <scope>NUCLEOTIDE SEQUENCE [LARGE SCALE GENOMIC DNA]</scope>
    <source>
        <strain evidence="2 3">NRRL 20695</strain>
    </source>
</reference>
<keyword evidence="3" id="KW-1185">Reference proteome</keyword>
<protein>
    <submittedName>
        <fullName evidence="2">Uncharacterized protein</fullName>
    </submittedName>
</protein>
<dbReference type="PANTHER" id="PTHR42085">
    <property type="entry name" value="F-BOX DOMAIN-CONTAINING PROTEIN"/>
    <property type="match status" value="1"/>
</dbReference>
<evidence type="ECO:0000256" key="1">
    <source>
        <dbReference type="SAM" id="MobiDB-lite"/>
    </source>
</evidence>
<dbReference type="AlphaFoldDB" id="A0A395RWZ3"/>
<dbReference type="Proteomes" id="UP000266234">
    <property type="component" value="Unassembled WGS sequence"/>
</dbReference>
<proteinExistence type="predicted"/>
<dbReference type="OrthoDB" id="5062850at2759"/>
<sequence length="665" mass="75768">MCPQGLDAVPMVDIRYLNPTVLGTRLVFGFGIPVKAGRHGRSESYIVICAPSPPPRPQTLTSTLDSSSPSSSPSFSAVAVTPPMDNLVVPRASLLGLPRELRLQIYRDYFTVPGGYVYDGDTDKLVQANSDPIQLSLRRVCRTVAHETHDFPFSLNSVKFSTVYRKDWQKTAACLKTIVMYYSKLQRAVLLHLRLQITPDMFNHDSDAEFGKHMPTVEAEVAEQISLDARYPGSYRFASLERQDRQDYLCRPSSNSHLMDKAITHVLRALAAKCPHEFEAAVDEAQPGWSASHSALDFFNLTMLPWEIPSLAEAKTLAEEWNLTEDTDLKTAWYRKQLFYTAYRGPIFKYRHRHYLSAASLAIRFLTQITARQRLSIRRLVVNEDRTSGPRPECHPLGLIPFSRENPNLYIDHRINIWRNFVVRSENISLNNMVTGAEGIWSHLTQEEIDEDQLSLSHQAYGSGLKDCFSHLMSHTMEILNQGINPGSYTLTLDGEPDLNCSTYMFTSLMKPEIAYLTLHTDVVTSGLFVPPDHPDYPFMARRALDDTIHVKKGSSLLRCNFTLDQPWNYEKMVEKENRPISPSAYIDSDDRFDIRTPFIHLQDLQLEYFDRKKLMDSTDDTMREYGGQRTFEFEVGPDDEGPILPSLFIRTPPAPRVNQVTESR</sequence>
<accession>A0A395RWZ3</accession>
<dbReference type="PANTHER" id="PTHR42085:SF1">
    <property type="entry name" value="F-BOX DOMAIN-CONTAINING PROTEIN"/>
    <property type="match status" value="1"/>
</dbReference>
<feature type="compositionally biased region" description="Low complexity" evidence="1">
    <location>
        <begin position="59"/>
        <end position="77"/>
    </location>
</feature>
<evidence type="ECO:0000313" key="2">
    <source>
        <dbReference type="EMBL" id="RGP64339.1"/>
    </source>
</evidence>